<evidence type="ECO:0000313" key="1">
    <source>
        <dbReference type="EMBL" id="ESA08877.1"/>
    </source>
</evidence>
<name>U9TN47_RHIID</name>
<dbReference type="HOGENOM" id="CLU_1876526_0_0_1"/>
<sequence>MITWMYSDYMRKPNREVTLICLLNLEKPIDFIINEAKKYLTRILVQSNLINLISGNVKIDDFIQEMHDYDDIIFEWIPYDQFNNIEEISRATRRQPFNNHAHDTDIVLDTCEGVRPKINEPEALGSYTDLKKKCWD</sequence>
<reference evidence="1" key="1">
    <citation type="submission" date="2013-07" db="EMBL/GenBank/DDBJ databases">
        <title>The genome of an arbuscular mycorrhizal fungus provides insights into the evolution of the oldest plant symbiosis.</title>
        <authorList>
            <consortium name="DOE Joint Genome Institute"/>
            <person name="Tisserant E."/>
            <person name="Malbreil M."/>
            <person name="Kuo A."/>
            <person name="Kohler A."/>
            <person name="Symeonidi A."/>
            <person name="Balestrini R."/>
            <person name="Charron P."/>
            <person name="Duensing N."/>
            <person name="Frei-dit-Frey N."/>
            <person name="Gianinazzi-Pearson V."/>
            <person name="Gilbert B."/>
            <person name="Handa Y."/>
            <person name="Hijri M."/>
            <person name="Kaul R."/>
            <person name="Kawaguchi M."/>
            <person name="Krajinski F."/>
            <person name="Lammers P."/>
            <person name="Lapierre D."/>
            <person name="Masclaux F.G."/>
            <person name="Murat C."/>
            <person name="Morin E."/>
            <person name="Ndikumana S."/>
            <person name="Pagni M."/>
            <person name="Petitpierre D."/>
            <person name="Requena N."/>
            <person name="Rosikiewicz P."/>
            <person name="Riley R."/>
            <person name="Saito K."/>
            <person name="San Clemente H."/>
            <person name="Shapiro H."/>
            <person name="van Tuinen D."/>
            <person name="Becard G."/>
            <person name="Bonfante P."/>
            <person name="Paszkowski U."/>
            <person name="Shachar-Hill Y."/>
            <person name="Young J.P."/>
            <person name="Sanders I.R."/>
            <person name="Henrissat B."/>
            <person name="Rensing S.A."/>
            <person name="Grigoriev I.V."/>
            <person name="Corradi N."/>
            <person name="Roux C."/>
            <person name="Martin F."/>
        </authorList>
    </citation>
    <scope>NUCLEOTIDE SEQUENCE</scope>
    <source>
        <strain evidence="1">DAOM 197198</strain>
    </source>
</reference>
<dbReference type="AlphaFoldDB" id="U9TN47"/>
<dbReference type="EMBL" id="KI288737">
    <property type="protein sequence ID" value="ESA08877.1"/>
    <property type="molecule type" value="Genomic_DNA"/>
</dbReference>
<protein>
    <submittedName>
        <fullName evidence="1">Uncharacterized protein</fullName>
    </submittedName>
</protein>
<gene>
    <name evidence="1" type="ORF">GLOINDRAFT_3524</name>
</gene>
<proteinExistence type="predicted"/>
<organism evidence="1">
    <name type="scientific">Rhizophagus irregularis (strain DAOM 181602 / DAOM 197198 / MUCL 43194)</name>
    <name type="common">Arbuscular mycorrhizal fungus</name>
    <name type="synonym">Glomus intraradices</name>
    <dbReference type="NCBI Taxonomy" id="747089"/>
    <lineage>
        <taxon>Eukaryota</taxon>
        <taxon>Fungi</taxon>
        <taxon>Fungi incertae sedis</taxon>
        <taxon>Mucoromycota</taxon>
        <taxon>Glomeromycotina</taxon>
        <taxon>Glomeromycetes</taxon>
        <taxon>Glomerales</taxon>
        <taxon>Glomeraceae</taxon>
        <taxon>Rhizophagus</taxon>
    </lineage>
</organism>
<accession>U9TN47</accession>